<proteinExistence type="predicted"/>
<accession>A0A1G4UQY0</accession>
<evidence type="ECO:0008006" key="3">
    <source>
        <dbReference type="Google" id="ProtNLM"/>
    </source>
</evidence>
<evidence type="ECO:0000313" key="2">
    <source>
        <dbReference type="Proteomes" id="UP000198889"/>
    </source>
</evidence>
<dbReference type="EMBL" id="FMTP01000010">
    <property type="protein sequence ID" value="SCW95957.1"/>
    <property type="molecule type" value="Genomic_DNA"/>
</dbReference>
<evidence type="ECO:0000313" key="1">
    <source>
        <dbReference type="EMBL" id="SCW95957.1"/>
    </source>
</evidence>
<reference evidence="2" key="1">
    <citation type="submission" date="2016-10" db="EMBL/GenBank/DDBJ databases">
        <authorList>
            <person name="Varghese N."/>
            <person name="Submissions S."/>
        </authorList>
    </citation>
    <scope>NUCLEOTIDE SEQUENCE [LARGE SCALE GENOMIC DNA]</scope>
    <source>
        <strain evidence="2">CGMCC 1.1761</strain>
    </source>
</reference>
<gene>
    <name evidence="1" type="ORF">SAMN05660859_0158</name>
</gene>
<sequence length="79" mass="8543">MKKILIVTSVTIIALGLAGCEDGSYFSPNTTQMKSDKVGRLEATGEDVRVYEFTPQTAPKKQCAFVAGENKGGLVCWDK</sequence>
<organism evidence="1 2">
    <name type="scientific">Ancylobacter rudongensis</name>
    <dbReference type="NCBI Taxonomy" id="177413"/>
    <lineage>
        <taxon>Bacteria</taxon>
        <taxon>Pseudomonadati</taxon>
        <taxon>Pseudomonadota</taxon>
        <taxon>Alphaproteobacteria</taxon>
        <taxon>Hyphomicrobiales</taxon>
        <taxon>Xanthobacteraceae</taxon>
        <taxon>Ancylobacter</taxon>
    </lineage>
</organism>
<dbReference type="RefSeq" id="WP_091444343.1">
    <property type="nucleotide sequence ID" value="NZ_FMTP01000010.1"/>
</dbReference>
<dbReference type="STRING" id="177413.SAMN05660859_0158"/>
<name>A0A1G4UQY0_9HYPH</name>
<keyword evidence="2" id="KW-1185">Reference proteome</keyword>
<dbReference type="AlphaFoldDB" id="A0A1G4UQY0"/>
<dbReference type="PROSITE" id="PS51257">
    <property type="entry name" value="PROKAR_LIPOPROTEIN"/>
    <property type="match status" value="1"/>
</dbReference>
<protein>
    <recommendedName>
        <fullName evidence="3">Lipoprotein</fullName>
    </recommendedName>
</protein>
<dbReference type="Proteomes" id="UP000198889">
    <property type="component" value="Unassembled WGS sequence"/>
</dbReference>